<dbReference type="InterPro" id="IPR052344">
    <property type="entry name" value="Transposase-related"/>
</dbReference>
<dbReference type="STRING" id="1385512.N784_02915"/>
<name>A0A0A5FUK8_9BACI</name>
<dbReference type="PANTHER" id="PTHR33678">
    <property type="entry name" value="BLL1576 PROTEIN"/>
    <property type="match status" value="1"/>
</dbReference>
<protein>
    <recommendedName>
        <fullName evidence="1">Transposase IS66 central domain-containing protein</fullName>
    </recommendedName>
</protein>
<dbReference type="Proteomes" id="UP000030401">
    <property type="component" value="Unassembled WGS sequence"/>
</dbReference>
<dbReference type="RefSeq" id="WP_036836584.1">
    <property type="nucleotide sequence ID" value="NZ_AVPG01000091.1"/>
</dbReference>
<accession>A0A0A5FUK8</accession>
<sequence>TAQEGLNFCDQLYKVERQLKELDAVDRYHKRNELSLPILDEFSKWLKVQTPKVLPKSALGKAIKYCKSQWPKLEAFLLDGRLELDNNRAERAIKP</sequence>
<keyword evidence="3" id="KW-1185">Reference proteome</keyword>
<dbReference type="Pfam" id="PF03050">
    <property type="entry name" value="DDE_Tnp_IS66"/>
    <property type="match status" value="1"/>
</dbReference>
<dbReference type="EMBL" id="AVPG01000091">
    <property type="protein sequence ID" value="KGX83564.1"/>
    <property type="molecule type" value="Genomic_DNA"/>
</dbReference>
<evidence type="ECO:0000313" key="3">
    <source>
        <dbReference type="Proteomes" id="UP000030401"/>
    </source>
</evidence>
<evidence type="ECO:0000259" key="1">
    <source>
        <dbReference type="Pfam" id="PF03050"/>
    </source>
</evidence>
<dbReference type="InterPro" id="IPR004291">
    <property type="entry name" value="Transposase_IS66_central"/>
</dbReference>
<gene>
    <name evidence="2" type="ORF">N784_02915</name>
</gene>
<reference evidence="2 3" key="1">
    <citation type="submission" date="2013-08" db="EMBL/GenBank/DDBJ databases">
        <authorList>
            <person name="Huang J."/>
            <person name="Wang G."/>
        </authorList>
    </citation>
    <scope>NUCLEOTIDE SEQUENCE [LARGE SCALE GENOMIC DNA]</scope>
    <source>
        <strain evidence="2 3">JSM 072002</strain>
    </source>
</reference>
<proteinExistence type="predicted"/>
<comment type="caution">
    <text evidence="2">The sequence shown here is derived from an EMBL/GenBank/DDBJ whole genome shotgun (WGS) entry which is preliminary data.</text>
</comment>
<dbReference type="eggNOG" id="COG4974">
    <property type="taxonomic scope" value="Bacteria"/>
</dbReference>
<feature type="non-terminal residue" evidence="2">
    <location>
        <position position="95"/>
    </location>
</feature>
<dbReference type="AlphaFoldDB" id="A0A0A5FUK8"/>
<evidence type="ECO:0000313" key="2">
    <source>
        <dbReference type="EMBL" id="KGX83564.1"/>
    </source>
</evidence>
<dbReference type="OrthoDB" id="9760067at2"/>
<feature type="domain" description="Transposase IS66 central" evidence="1">
    <location>
        <begin position="2"/>
        <end position="95"/>
    </location>
</feature>
<feature type="non-terminal residue" evidence="2">
    <location>
        <position position="1"/>
    </location>
</feature>
<dbReference type="PANTHER" id="PTHR33678:SF1">
    <property type="entry name" value="BLL1576 PROTEIN"/>
    <property type="match status" value="1"/>
</dbReference>
<organism evidence="2 3">
    <name type="scientific">Pontibacillus litoralis JSM 072002</name>
    <dbReference type="NCBI Taxonomy" id="1385512"/>
    <lineage>
        <taxon>Bacteria</taxon>
        <taxon>Bacillati</taxon>
        <taxon>Bacillota</taxon>
        <taxon>Bacilli</taxon>
        <taxon>Bacillales</taxon>
        <taxon>Bacillaceae</taxon>
        <taxon>Pontibacillus</taxon>
    </lineage>
</organism>